<evidence type="ECO:0000256" key="6">
    <source>
        <dbReference type="ARBA" id="ARBA00023277"/>
    </source>
</evidence>
<accession>A0ABN0B0H4</accession>
<keyword evidence="6 7" id="KW-0119">Carbohydrate metabolism</keyword>
<comment type="catalytic activity">
    <reaction evidence="7">
        <text>[(1-&gt;4)-alpha-D-glucosyl](n) + phosphate = [(1-&gt;4)-alpha-D-glucosyl](n-1) + alpha-D-glucose 1-phosphate</text>
        <dbReference type="Rhea" id="RHEA:41732"/>
        <dbReference type="Rhea" id="RHEA-COMP:9584"/>
        <dbReference type="Rhea" id="RHEA-COMP:9586"/>
        <dbReference type="ChEBI" id="CHEBI:15444"/>
        <dbReference type="ChEBI" id="CHEBI:43474"/>
        <dbReference type="ChEBI" id="CHEBI:58601"/>
        <dbReference type="EC" id="2.4.1.1"/>
    </reaction>
</comment>
<evidence type="ECO:0000256" key="1">
    <source>
        <dbReference type="ARBA" id="ARBA00001933"/>
    </source>
</evidence>
<reference evidence="8 9" key="1">
    <citation type="submission" date="2010-08" db="EMBL/GenBank/DDBJ databases">
        <authorList>
            <person name="Durkin A.S."/>
            <person name="Madupu R."/>
            <person name="Torralba M."/>
            <person name="Gillis M."/>
            <person name="Methe B."/>
            <person name="Sutton G."/>
            <person name="Nelson K.E."/>
        </authorList>
    </citation>
    <scope>NUCLEOTIDE SEQUENCE [LARGE SCALE GENOMIC DNA]</scope>
    <source>
        <strain evidence="8 9">PB189-T1-4</strain>
    </source>
</reference>
<comment type="cofactor">
    <cofactor evidence="1 7">
        <name>pyridoxal 5'-phosphate</name>
        <dbReference type="ChEBI" id="CHEBI:597326"/>
    </cofactor>
</comment>
<evidence type="ECO:0000256" key="4">
    <source>
        <dbReference type="ARBA" id="ARBA00022679"/>
    </source>
</evidence>
<dbReference type="PANTHER" id="PTHR11468:SF3">
    <property type="entry name" value="GLYCOGEN PHOSPHORYLASE, LIVER FORM"/>
    <property type="match status" value="1"/>
</dbReference>
<evidence type="ECO:0000256" key="7">
    <source>
        <dbReference type="RuleBase" id="RU000587"/>
    </source>
</evidence>
<organism evidence="8 9">
    <name type="scientific">Fannyhessea vaginae PB189-T1-4</name>
    <dbReference type="NCBI Taxonomy" id="866774"/>
    <lineage>
        <taxon>Bacteria</taxon>
        <taxon>Bacillati</taxon>
        <taxon>Actinomycetota</taxon>
        <taxon>Coriobacteriia</taxon>
        <taxon>Coriobacteriales</taxon>
        <taxon>Atopobiaceae</taxon>
        <taxon>Fannyhessea</taxon>
    </lineage>
</organism>
<proteinExistence type="inferred from homology"/>
<gene>
    <name evidence="8" type="primary">glgP</name>
    <name evidence="8" type="ORF">HMPREF9248_0950</name>
</gene>
<evidence type="ECO:0000256" key="2">
    <source>
        <dbReference type="ARBA" id="ARBA00006047"/>
    </source>
</evidence>
<keyword evidence="5 7" id="KW-0663">Pyridoxal phosphate</keyword>
<dbReference type="RefSeq" id="WP_006304001.1">
    <property type="nucleotide sequence ID" value="NZ_AEDQ01000017.1"/>
</dbReference>
<keyword evidence="4 7" id="KW-0808">Transferase</keyword>
<keyword evidence="9" id="KW-1185">Reference proteome</keyword>
<dbReference type="InterPro" id="IPR011833">
    <property type="entry name" value="Glycg_phsphrylas"/>
</dbReference>
<dbReference type="NCBIfam" id="TIGR02093">
    <property type="entry name" value="P_ylase"/>
    <property type="match status" value="1"/>
</dbReference>
<dbReference type="Pfam" id="PF00343">
    <property type="entry name" value="Phosphorylase"/>
    <property type="match status" value="1"/>
</dbReference>
<dbReference type="EC" id="2.4.1.1" evidence="7"/>
<comment type="similarity">
    <text evidence="2 7">Belongs to the glycogen phosphorylase family.</text>
</comment>
<dbReference type="PANTHER" id="PTHR11468">
    <property type="entry name" value="GLYCOGEN PHOSPHORYLASE"/>
    <property type="match status" value="1"/>
</dbReference>
<keyword evidence="3 7" id="KW-0328">Glycosyltransferase</keyword>
<dbReference type="InterPro" id="IPR000811">
    <property type="entry name" value="Glyco_trans_35"/>
</dbReference>
<protein>
    <recommendedName>
        <fullName evidence="7">Alpha-1,4 glucan phosphorylase</fullName>
        <ecNumber evidence="7">2.4.1.1</ecNumber>
    </recommendedName>
</protein>
<dbReference type="GO" id="GO:0004645">
    <property type="term" value="F:1,4-alpha-oligoglucan phosphorylase activity"/>
    <property type="evidence" value="ECO:0007669"/>
    <property type="project" value="UniProtKB-EC"/>
</dbReference>
<dbReference type="PIRSF" id="PIRSF000460">
    <property type="entry name" value="Pprylas_GlgP"/>
    <property type="match status" value="1"/>
</dbReference>
<name>A0ABN0B0H4_9ACTN</name>
<sequence>MTFEENVREYLHTRSIEPTSASAHDLMCALMSALCSEQDAAGATRGSRKLYYFSAEFLIGRLLRANLINLDLLDRAQDLLQSWGTSLSEVEDAEPEPSLGNGGLGRLAACFMDSIASLGLNGCGVGLNYHYGLFHQNLSEGYQQEEPNPWIEDTSWLRDEHTTFTVPFACGDVVAKLYDIELPGYHNGVVNRLHLFDVENPAPAPTSGISFDKNDIQHCLTSFLYPDDSDEAGRLLRVYQEYFMVCAGAQLIIADAQQAGWQLDRLDDHIAVHINDTHPSMIIPELVRQLTLHGVSQDRACEIVENACAYTNHTILSEALETWNMSSIERVAPQLVDVITNLDERAKARTSDPALAIIDRDNRVHMAHMDVHFSRSVNGVAKLHTDILKNSEMNGFYNIYPDKFNNKTNGITFRRWLMGCNPMLAAAISDAIGESWKDDASHLIDLLKHIDDAAFRQKLDSIKAQNKHRLADWLQKTQGITLNRDAIFDVQIKRLHQYKRQQLNAMYAMWKYLDIKKGHIPARPLVMIFAAKAAPAYTLAKDIIHMLLCLSKLIEQDEQVRPYLQLVMVENYNVTAAEHLIPAANISEQISLASKEASGTGNMKMMANGALTLGTMDGANVEIVNLVGKDNAYIFGKTSQEVIDAYKNESYHPWDYWKSDAMIRELIDFIISPSMLAIGSSESLGRVYQDLLSHDWFMTLPDVADYISTKERCLADFENRDAWITKTIINIAHSGYFSSDRTISEYNRDIWHLDATTHEA</sequence>
<dbReference type="Proteomes" id="UP000004431">
    <property type="component" value="Unassembled WGS sequence"/>
</dbReference>
<dbReference type="Gene3D" id="3.40.50.2000">
    <property type="entry name" value="Glycogen Phosphorylase B"/>
    <property type="match status" value="2"/>
</dbReference>
<comment type="caution">
    <text evidence="8">The sequence shown here is derived from an EMBL/GenBank/DDBJ whole genome shotgun (WGS) entry which is preliminary data.</text>
</comment>
<dbReference type="EMBL" id="AEDQ01000017">
    <property type="protein sequence ID" value="EFL44290.1"/>
    <property type="molecule type" value="Genomic_DNA"/>
</dbReference>
<comment type="function">
    <text evidence="7">Allosteric enzyme that catalyzes the rate-limiting step in glycogen catabolism, the phosphorolytic cleavage of glycogen to produce glucose-1-phosphate, and plays a central role in maintaining cellular and organismal glucose homeostasis.</text>
</comment>
<evidence type="ECO:0000256" key="5">
    <source>
        <dbReference type="ARBA" id="ARBA00022898"/>
    </source>
</evidence>
<evidence type="ECO:0000313" key="9">
    <source>
        <dbReference type="Proteomes" id="UP000004431"/>
    </source>
</evidence>
<evidence type="ECO:0000313" key="8">
    <source>
        <dbReference type="EMBL" id="EFL44290.1"/>
    </source>
</evidence>
<dbReference type="SUPFAM" id="SSF53756">
    <property type="entry name" value="UDP-Glycosyltransferase/glycogen phosphorylase"/>
    <property type="match status" value="1"/>
</dbReference>
<evidence type="ECO:0000256" key="3">
    <source>
        <dbReference type="ARBA" id="ARBA00022676"/>
    </source>
</evidence>